<dbReference type="Proteomes" id="UP001221686">
    <property type="component" value="Unassembled WGS sequence"/>
</dbReference>
<organism evidence="1 2">
    <name type="scientific">Nannocystis bainbridge</name>
    <dbReference type="NCBI Taxonomy" id="2995303"/>
    <lineage>
        <taxon>Bacteria</taxon>
        <taxon>Pseudomonadati</taxon>
        <taxon>Myxococcota</taxon>
        <taxon>Polyangia</taxon>
        <taxon>Nannocystales</taxon>
        <taxon>Nannocystaceae</taxon>
        <taxon>Nannocystis</taxon>
    </lineage>
</organism>
<evidence type="ECO:0000313" key="1">
    <source>
        <dbReference type="EMBL" id="MDC0719115.1"/>
    </source>
</evidence>
<dbReference type="RefSeq" id="WP_272087626.1">
    <property type="nucleotide sequence ID" value="NZ_JAQNDL010000002.1"/>
</dbReference>
<name>A0ABT5DZV2_9BACT</name>
<accession>A0ABT5DZV2</accession>
<gene>
    <name evidence="1" type="ORF">POL25_19575</name>
</gene>
<keyword evidence="2" id="KW-1185">Reference proteome</keyword>
<proteinExistence type="predicted"/>
<sequence length="74" mass="7940">MAHEPSRPSPAPSAELLRLAEEGAHNLQRADQDQQAVAERHLRVALGAHYGSDRKRGNYLPIVAGGGLISTRSS</sequence>
<comment type="caution">
    <text evidence="1">The sequence shown here is derived from an EMBL/GenBank/DDBJ whole genome shotgun (WGS) entry which is preliminary data.</text>
</comment>
<protein>
    <submittedName>
        <fullName evidence="1">Uncharacterized protein</fullName>
    </submittedName>
</protein>
<dbReference type="EMBL" id="JAQNDL010000002">
    <property type="protein sequence ID" value="MDC0719115.1"/>
    <property type="molecule type" value="Genomic_DNA"/>
</dbReference>
<reference evidence="1 2" key="1">
    <citation type="submission" date="2022-11" db="EMBL/GenBank/DDBJ databases">
        <title>Minimal conservation of predation-associated metabolite biosynthetic gene clusters underscores biosynthetic potential of Myxococcota including descriptions for ten novel species: Archangium lansinium sp. nov., Myxococcus landrumus sp. nov., Nannocystis bai.</title>
        <authorList>
            <person name="Ahearne A."/>
            <person name="Stevens C."/>
            <person name="Dowd S."/>
        </authorList>
    </citation>
    <scope>NUCLEOTIDE SEQUENCE [LARGE SCALE GENOMIC DNA]</scope>
    <source>
        <strain evidence="1 2">BB15-2</strain>
    </source>
</reference>
<evidence type="ECO:0000313" key="2">
    <source>
        <dbReference type="Proteomes" id="UP001221686"/>
    </source>
</evidence>